<dbReference type="InterPro" id="IPR007410">
    <property type="entry name" value="LpqE-like"/>
</dbReference>
<dbReference type="InterPro" id="IPR036182">
    <property type="entry name" value="PCuAC_sf"/>
</dbReference>
<keyword evidence="1" id="KW-0732">Signal</keyword>
<dbReference type="PANTHER" id="PTHR36302:SF1">
    <property type="entry name" value="COPPER CHAPERONE PCU(A)C"/>
    <property type="match status" value="1"/>
</dbReference>
<feature type="signal peptide" evidence="1">
    <location>
        <begin position="1"/>
        <end position="19"/>
    </location>
</feature>
<protein>
    <submittedName>
        <fullName evidence="2">Copper metallochaperone Cox17 protein</fullName>
    </submittedName>
</protein>
<name>A0ABR5HJP5_9BURK</name>
<gene>
    <name evidence="2" type="ORF">BPMI_02182c</name>
</gene>
<dbReference type="Gene3D" id="2.60.40.1890">
    <property type="entry name" value="PCu(A)C copper chaperone"/>
    <property type="match status" value="1"/>
</dbReference>
<dbReference type="InterPro" id="IPR058248">
    <property type="entry name" value="Lxx211020-like"/>
</dbReference>
<organism evidence="2 3">
    <name type="scientific">Candidatus Burkholderia pumila</name>
    <dbReference type="NCBI Taxonomy" id="1090375"/>
    <lineage>
        <taxon>Bacteria</taxon>
        <taxon>Pseudomonadati</taxon>
        <taxon>Pseudomonadota</taxon>
        <taxon>Betaproteobacteria</taxon>
        <taxon>Burkholderiales</taxon>
        <taxon>Burkholderiaceae</taxon>
        <taxon>Burkholderia</taxon>
    </lineage>
</organism>
<reference evidence="2 3" key="1">
    <citation type="submission" date="2015-06" db="EMBL/GenBank/DDBJ databases">
        <title>Comparative genomics of Burkholderia leaf nodule symbionts.</title>
        <authorList>
            <person name="Carlier A."/>
            <person name="Eberl L."/>
            <person name="Pinto-Carbo M."/>
        </authorList>
    </citation>
    <scope>NUCLEOTIDE SEQUENCE [LARGE SCALE GENOMIC DNA]</scope>
    <source>
        <strain evidence="2 3">UZHbot3</strain>
    </source>
</reference>
<evidence type="ECO:0000313" key="3">
    <source>
        <dbReference type="Proteomes" id="UP000242951"/>
    </source>
</evidence>
<dbReference type="EMBL" id="LELG01000431">
    <property type="protein sequence ID" value="KMQ72806.1"/>
    <property type="molecule type" value="Genomic_DNA"/>
</dbReference>
<comment type="caution">
    <text evidence="2">The sequence shown here is derived from an EMBL/GenBank/DDBJ whole genome shotgun (WGS) entry which is preliminary data.</text>
</comment>
<sequence length="143" mass="15271">MKKLSVLLGALMCASFSHATTLEAHDCWIRAMPPNLPSSGYFTVSNNGDKPATLTATDAPAFGMTMMHKSDMKSGTASMSPVDSVDVPAHGTLQFAPKGYHLMFEQPVKPLQVGSTIPLKLTFADKKSIDVNCVVKSAATVRK</sequence>
<dbReference type="Proteomes" id="UP000242951">
    <property type="component" value="Unassembled WGS sequence"/>
</dbReference>
<keyword evidence="3" id="KW-1185">Reference proteome</keyword>
<proteinExistence type="predicted"/>
<accession>A0ABR5HJP5</accession>
<evidence type="ECO:0000313" key="2">
    <source>
        <dbReference type="EMBL" id="KMQ72806.1"/>
    </source>
</evidence>
<feature type="chain" id="PRO_5045091419" evidence="1">
    <location>
        <begin position="20"/>
        <end position="143"/>
    </location>
</feature>
<evidence type="ECO:0000256" key="1">
    <source>
        <dbReference type="SAM" id="SignalP"/>
    </source>
</evidence>
<dbReference type="Pfam" id="PF04314">
    <property type="entry name" value="PCuAC"/>
    <property type="match status" value="1"/>
</dbReference>
<dbReference type="PANTHER" id="PTHR36302">
    <property type="entry name" value="BLR7088 PROTEIN"/>
    <property type="match status" value="1"/>
</dbReference>
<dbReference type="SUPFAM" id="SSF110087">
    <property type="entry name" value="DR1885-like metal-binding protein"/>
    <property type="match status" value="1"/>
</dbReference>